<name>Q7NEE3_GLOVI</name>
<dbReference type="EnsemblBacteria" id="BAC91878">
    <property type="protein sequence ID" value="BAC91878"/>
    <property type="gene ID" value="BAC91878"/>
</dbReference>
<reference evidence="1 2" key="1">
    <citation type="journal article" date="2003" name="DNA Res.">
        <title>Complete genome structure of Gloeobacter violaceus PCC 7421, a cyanobacterium that lacks thylakoids.</title>
        <authorList>
            <person name="Nakamura Y."/>
            <person name="Kaneko T."/>
            <person name="Sato S."/>
            <person name="Mimuro M."/>
            <person name="Miyashita H."/>
            <person name="Tsuchiya T."/>
            <person name="Sasamoto S."/>
            <person name="Watanabe A."/>
            <person name="Kawashima K."/>
            <person name="Kishida Y."/>
            <person name="Kiyokawa C."/>
            <person name="Kohara M."/>
            <person name="Matsumoto M."/>
            <person name="Matsuno A."/>
            <person name="Nakazaki N."/>
            <person name="Shimpo S."/>
            <person name="Takeuchi C."/>
            <person name="Yamada M."/>
            <person name="Tabata S."/>
        </authorList>
    </citation>
    <scope>NUCLEOTIDE SEQUENCE [LARGE SCALE GENOMIC DNA]</scope>
    <source>
        <strain evidence="2">ATCC 29082 / PCC 7421</strain>
    </source>
</reference>
<dbReference type="EMBL" id="BA000045">
    <property type="protein sequence ID" value="BAC91878.1"/>
    <property type="molecule type" value="Genomic_DNA"/>
</dbReference>
<reference evidence="1 2" key="2">
    <citation type="journal article" date="2003" name="DNA Res.">
        <title>Complete genome structure of Gloeobacter violaceus PCC 7421, a cyanobacterium that lacks thylakoids (supplement).</title>
        <authorList>
            <person name="Nakamura Y."/>
            <person name="Kaneko T."/>
            <person name="Sato S."/>
            <person name="Mimuro M."/>
            <person name="Miyashita H."/>
            <person name="Tsuchiya T."/>
            <person name="Sasamoto S."/>
            <person name="Watanabe A."/>
            <person name="Kawashima K."/>
            <person name="Kishida Y."/>
            <person name="Kiyokawa C."/>
            <person name="Kohara M."/>
            <person name="Matsumoto M."/>
            <person name="Matsuno A."/>
            <person name="Nakazaki N."/>
            <person name="Shimpo S."/>
            <person name="Takeuchi C."/>
            <person name="Yamada M."/>
            <person name="Tabata S."/>
        </authorList>
    </citation>
    <scope>NUCLEOTIDE SEQUENCE [LARGE SCALE GENOMIC DNA]</scope>
    <source>
        <strain evidence="2">ATCC 29082 / PCC 7421</strain>
    </source>
</reference>
<gene>
    <name evidence="1" type="ordered locus">gll3937</name>
</gene>
<protein>
    <submittedName>
        <fullName evidence="1">Gll3937 protein</fullName>
    </submittedName>
</protein>
<proteinExistence type="predicted"/>
<dbReference type="Proteomes" id="UP000000557">
    <property type="component" value="Chromosome"/>
</dbReference>
<evidence type="ECO:0000313" key="2">
    <source>
        <dbReference type="Proteomes" id="UP000000557"/>
    </source>
</evidence>
<dbReference type="InParanoid" id="Q7NEE3"/>
<keyword evidence="2" id="KW-1185">Reference proteome</keyword>
<evidence type="ECO:0000313" key="1">
    <source>
        <dbReference type="EMBL" id="BAC91878.1"/>
    </source>
</evidence>
<dbReference type="AlphaFoldDB" id="Q7NEE3"/>
<dbReference type="KEGG" id="gvi:gll3937"/>
<organism evidence="1 2">
    <name type="scientific">Gloeobacter violaceus (strain ATCC 29082 / PCC 7421)</name>
    <dbReference type="NCBI Taxonomy" id="251221"/>
    <lineage>
        <taxon>Bacteria</taxon>
        <taxon>Bacillati</taxon>
        <taxon>Cyanobacteriota</taxon>
        <taxon>Cyanophyceae</taxon>
        <taxon>Gloeobacterales</taxon>
        <taxon>Gloeobacteraceae</taxon>
        <taxon>Gloeobacter</taxon>
    </lineage>
</organism>
<dbReference type="STRING" id="251221.gene:10761454"/>
<dbReference type="HOGENOM" id="CLU_1693002_0_0_3"/>
<sequence>MAVQGLGIGIFSFLDLPLHKGRWNHKIAASRIGGYEVAASPDFAPVSCPPWVGMPVKYALARVRGVPVLVTAEGCKLVPHIDAQEWTFHVQPQLYFKMLEQSHRSGLVLCKSLQCHAERLSMTMHDYRFKFSTQMASLPPQNYSRRGYAPSRAQS</sequence>
<accession>Q7NEE3</accession>
<dbReference type="OrthoDB" id="568823at2"/>